<accession>A0A822CBF4</accession>
<comment type="caution">
    <text evidence="2">The sequence shown here is derived from an EMBL/GenBank/DDBJ whole genome shotgun (WGS) entry which is preliminary data.</text>
</comment>
<feature type="coiled-coil region" evidence="1">
    <location>
        <begin position="7"/>
        <end position="41"/>
    </location>
</feature>
<evidence type="ECO:0000313" key="2">
    <source>
        <dbReference type="EMBL" id="CAF5039466.1"/>
    </source>
</evidence>
<keyword evidence="1" id="KW-0175">Coiled coil</keyword>
<dbReference type="Proteomes" id="UP000663848">
    <property type="component" value="Unassembled WGS sequence"/>
</dbReference>
<organism evidence="2 3">
    <name type="scientific">Rotaria socialis</name>
    <dbReference type="NCBI Taxonomy" id="392032"/>
    <lineage>
        <taxon>Eukaryota</taxon>
        <taxon>Metazoa</taxon>
        <taxon>Spiralia</taxon>
        <taxon>Gnathifera</taxon>
        <taxon>Rotifera</taxon>
        <taxon>Eurotatoria</taxon>
        <taxon>Bdelloidea</taxon>
        <taxon>Philodinida</taxon>
        <taxon>Philodinidae</taxon>
        <taxon>Rotaria</taxon>
    </lineage>
</organism>
<protein>
    <submittedName>
        <fullName evidence="2">Uncharacterized protein</fullName>
    </submittedName>
</protein>
<sequence>MSERSLFDNAEQQVKDFKMQLNNVQAERESLDSSLNQLNEYIEFGTSNRESDQIKYLQVQIE</sequence>
<dbReference type="AlphaFoldDB" id="A0A822CBF4"/>
<feature type="non-terminal residue" evidence="2">
    <location>
        <position position="1"/>
    </location>
</feature>
<name>A0A822CBF4_9BILA</name>
<proteinExistence type="predicted"/>
<evidence type="ECO:0000256" key="1">
    <source>
        <dbReference type="SAM" id="Coils"/>
    </source>
</evidence>
<gene>
    <name evidence="2" type="ORF">QYT958_LOCUS41275</name>
</gene>
<evidence type="ECO:0000313" key="3">
    <source>
        <dbReference type="Proteomes" id="UP000663848"/>
    </source>
</evidence>
<dbReference type="EMBL" id="CAJOBR010046337">
    <property type="protein sequence ID" value="CAF5039466.1"/>
    <property type="molecule type" value="Genomic_DNA"/>
</dbReference>
<reference evidence="2" key="1">
    <citation type="submission" date="2021-02" db="EMBL/GenBank/DDBJ databases">
        <authorList>
            <person name="Nowell W R."/>
        </authorList>
    </citation>
    <scope>NUCLEOTIDE SEQUENCE</scope>
</reference>